<comment type="caution">
    <text evidence="2">The sequence shown here is derived from an EMBL/GenBank/DDBJ whole genome shotgun (WGS) entry which is preliminary data.</text>
</comment>
<sequence length="70" mass="7583">MASTHGRCVSGKPDRARITHRFGATSPHTPHARHASRTTNAHEGTSDAHGTHLAAYISDTRRTQNSAVLR</sequence>
<proteinExistence type="predicted"/>
<gene>
    <name evidence="2" type="ORF">EGT41_07665</name>
</gene>
<feature type="region of interest" description="Disordered" evidence="1">
    <location>
        <begin position="22"/>
        <end position="70"/>
    </location>
</feature>
<name>A0A427P0F2_9BURK</name>
<reference evidence="3" key="1">
    <citation type="submission" date="2018-11" db="EMBL/GenBank/DDBJ databases">
        <title>FDA dAtabase for Regulatory Grade micrObial Sequences (FDA-ARGOS): Supporting development and validation of Infectious Disease Dx tests.</title>
        <authorList>
            <person name="Goldberg B."/>
            <person name="Campos J."/>
            <person name="Tallon L."/>
            <person name="Sadzewicz L."/>
            <person name="Zhao X."/>
            <person name="Vavikolanu K."/>
            <person name="Mehta A."/>
            <person name="Aluvathingal J."/>
            <person name="Nadendla S."/>
            <person name="Geyer C."/>
            <person name="Nandy P."/>
            <person name="Yan Y."/>
            <person name="Sichtig H."/>
        </authorList>
    </citation>
    <scope>NUCLEOTIDE SEQUENCE [LARGE SCALE GENOMIC DNA]</scope>
    <source>
        <strain evidence="3">FDAARGOS_544</strain>
    </source>
</reference>
<protein>
    <submittedName>
        <fullName evidence="2">Uncharacterized protein</fullName>
    </submittedName>
</protein>
<accession>A0A427P0F2</accession>
<evidence type="ECO:0000313" key="3">
    <source>
        <dbReference type="Proteomes" id="UP000272140"/>
    </source>
</evidence>
<evidence type="ECO:0000313" key="2">
    <source>
        <dbReference type="EMBL" id="RSC13228.1"/>
    </source>
</evidence>
<organism evidence="2 3">
    <name type="scientific">Burkholderia cenocepacia</name>
    <dbReference type="NCBI Taxonomy" id="95486"/>
    <lineage>
        <taxon>Bacteria</taxon>
        <taxon>Pseudomonadati</taxon>
        <taxon>Pseudomonadota</taxon>
        <taxon>Betaproteobacteria</taxon>
        <taxon>Burkholderiales</taxon>
        <taxon>Burkholderiaceae</taxon>
        <taxon>Burkholderia</taxon>
        <taxon>Burkholderia cepacia complex</taxon>
    </lineage>
</organism>
<dbReference type="Proteomes" id="UP000272140">
    <property type="component" value="Unassembled WGS sequence"/>
</dbReference>
<dbReference type="EMBL" id="RKIO01000002">
    <property type="protein sequence ID" value="RSC13228.1"/>
    <property type="molecule type" value="Genomic_DNA"/>
</dbReference>
<evidence type="ECO:0000256" key="1">
    <source>
        <dbReference type="SAM" id="MobiDB-lite"/>
    </source>
</evidence>
<dbReference type="AlphaFoldDB" id="A0A427P0F2"/>